<evidence type="ECO:0008006" key="3">
    <source>
        <dbReference type="Google" id="ProtNLM"/>
    </source>
</evidence>
<comment type="caution">
    <text evidence="1">The sequence shown here is derived from an EMBL/GenBank/DDBJ whole genome shotgun (WGS) entry which is preliminary data.</text>
</comment>
<dbReference type="EMBL" id="LEKT01000038">
    <property type="protein sequence ID" value="KMO85960.1"/>
    <property type="molecule type" value="Genomic_DNA"/>
</dbReference>
<keyword evidence="2" id="KW-1185">Reference proteome</keyword>
<proteinExistence type="predicted"/>
<accession>A0A0J6WR74</accession>
<name>A0A0J6WR74_9FIRM</name>
<dbReference type="OrthoDB" id="1625435at2"/>
<evidence type="ECO:0000313" key="1">
    <source>
        <dbReference type="EMBL" id="KMO85960.1"/>
    </source>
</evidence>
<dbReference type="AlphaFoldDB" id="A0A0J6WR74"/>
<organism evidence="1 2">
    <name type="scientific">Megasphaera cerevisiae DSM 20462</name>
    <dbReference type="NCBI Taxonomy" id="1122219"/>
    <lineage>
        <taxon>Bacteria</taxon>
        <taxon>Bacillati</taxon>
        <taxon>Bacillota</taxon>
        <taxon>Negativicutes</taxon>
        <taxon>Veillonellales</taxon>
        <taxon>Veillonellaceae</taxon>
        <taxon>Megasphaera</taxon>
    </lineage>
</organism>
<dbReference type="InterPro" id="IPR021321">
    <property type="entry name" value="DUF2922"/>
</dbReference>
<dbReference type="Proteomes" id="UP000036503">
    <property type="component" value="Unassembled WGS sequence"/>
</dbReference>
<dbReference type="STRING" id="39029.BSR42_12750"/>
<dbReference type="RefSeq" id="WP_048514802.1">
    <property type="nucleotide sequence ID" value="NZ_FUXD01000083.1"/>
</dbReference>
<reference evidence="1 2" key="1">
    <citation type="submission" date="2015-06" db="EMBL/GenBank/DDBJ databases">
        <title>Draft genome sequence of beer spoilage bacterium Megasphaera cerevisiae type strain 20462.</title>
        <authorList>
            <person name="Kutumbaka K."/>
            <person name="Pasmowitz J."/>
            <person name="Mategko J."/>
            <person name="Reyes D."/>
            <person name="Friedrich A."/>
            <person name="Han S."/>
            <person name="Martens-Habbena W."/>
            <person name="Neal-McKinney J."/>
            <person name="Janagama H.K."/>
            <person name="Nadala C."/>
            <person name="Samadpour M."/>
        </authorList>
    </citation>
    <scope>NUCLEOTIDE SEQUENCE [LARGE SCALE GENOMIC DNA]</scope>
    <source>
        <strain evidence="1 2">DSM 20462</strain>
    </source>
</reference>
<dbReference type="Pfam" id="PF11148">
    <property type="entry name" value="DUF2922"/>
    <property type="match status" value="1"/>
</dbReference>
<gene>
    <name evidence="1" type="ORF">AB840_10500</name>
</gene>
<dbReference type="InParanoid" id="A0A0J6WR74"/>
<protein>
    <recommendedName>
        <fullName evidence="3">DUF2922 domain-containing protein</fullName>
    </recommendedName>
</protein>
<dbReference type="PATRIC" id="fig|1122219.3.peg.1947"/>
<evidence type="ECO:0000313" key="2">
    <source>
        <dbReference type="Proteomes" id="UP000036503"/>
    </source>
</evidence>
<sequence length="75" mass="8052">MITTKTTTLQLEFVDPAGTAVTYALKDPKDGLDRAAVEAAAKNIIDNKVFATKDGDLASLKESRIVTRQVESIDA</sequence>